<evidence type="ECO:0000256" key="1">
    <source>
        <dbReference type="SAM" id="Phobius"/>
    </source>
</evidence>
<protein>
    <submittedName>
        <fullName evidence="2">Uncharacterized protein</fullName>
    </submittedName>
</protein>
<evidence type="ECO:0000313" key="3">
    <source>
        <dbReference type="Proteomes" id="UP000295788"/>
    </source>
</evidence>
<dbReference type="EMBL" id="SMAB01000002">
    <property type="protein sequence ID" value="TCS84122.1"/>
    <property type="molecule type" value="Genomic_DNA"/>
</dbReference>
<name>A0A4R3KKT7_9BACI</name>
<dbReference type="AlphaFoldDB" id="A0A4R3KKT7"/>
<keyword evidence="1" id="KW-1133">Transmembrane helix</keyword>
<comment type="caution">
    <text evidence="2">The sequence shown here is derived from an EMBL/GenBank/DDBJ whole genome shotgun (WGS) entry which is preliminary data.</text>
</comment>
<gene>
    <name evidence="2" type="ORF">EDD72_102165</name>
</gene>
<sequence>MGDMMGTKNRYQPFDERFLRFSEKVESLLKKILLFFFVMLLLVQLLLSFDFFRKTFVPIEKMEGSIRIKIDFPSQL</sequence>
<keyword evidence="1" id="KW-0812">Transmembrane</keyword>
<organism evidence="2 3">
    <name type="scientific">Tepidibacillus fermentans</name>
    <dbReference type="NCBI Taxonomy" id="1281767"/>
    <lineage>
        <taxon>Bacteria</taxon>
        <taxon>Bacillati</taxon>
        <taxon>Bacillota</taxon>
        <taxon>Bacilli</taxon>
        <taxon>Bacillales</taxon>
        <taxon>Bacillaceae</taxon>
        <taxon>Tepidibacillus</taxon>
    </lineage>
</organism>
<keyword evidence="3" id="KW-1185">Reference proteome</keyword>
<dbReference type="Proteomes" id="UP000295788">
    <property type="component" value="Unassembled WGS sequence"/>
</dbReference>
<proteinExistence type="predicted"/>
<reference evidence="2 3" key="1">
    <citation type="submission" date="2019-03" db="EMBL/GenBank/DDBJ databases">
        <title>Genomic Encyclopedia of Type Strains, Phase IV (KMG-IV): sequencing the most valuable type-strain genomes for metagenomic binning, comparative biology and taxonomic classification.</title>
        <authorList>
            <person name="Goeker M."/>
        </authorList>
    </citation>
    <scope>NUCLEOTIDE SEQUENCE [LARGE SCALE GENOMIC DNA]</scope>
    <source>
        <strain evidence="2 3">DSM 23802</strain>
    </source>
</reference>
<accession>A0A4R3KKT7</accession>
<keyword evidence="1" id="KW-0472">Membrane</keyword>
<feature type="transmembrane region" description="Helical" evidence="1">
    <location>
        <begin position="32"/>
        <end position="52"/>
    </location>
</feature>
<evidence type="ECO:0000313" key="2">
    <source>
        <dbReference type="EMBL" id="TCS84122.1"/>
    </source>
</evidence>